<gene>
    <name evidence="4" type="ORF">BDW02DRAFT_575070</name>
</gene>
<dbReference type="GO" id="GO:0008270">
    <property type="term" value="F:zinc ion binding"/>
    <property type="evidence" value="ECO:0007669"/>
    <property type="project" value="InterPro"/>
</dbReference>
<dbReference type="CDD" id="cd00067">
    <property type="entry name" value="GAL4"/>
    <property type="match status" value="1"/>
</dbReference>
<feature type="region of interest" description="Disordered" evidence="2">
    <location>
        <begin position="71"/>
        <end position="93"/>
    </location>
</feature>
<dbReference type="Gene3D" id="4.10.240.10">
    <property type="entry name" value="Zn(2)-C6 fungal-type DNA-binding domain"/>
    <property type="match status" value="1"/>
</dbReference>
<dbReference type="Proteomes" id="UP000800040">
    <property type="component" value="Unassembled WGS sequence"/>
</dbReference>
<feature type="compositionally biased region" description="Polar residues" evidence="2">
    <location>
        <begin position="71"/>
        <end position="82"/>
    </location>
</feature>
<evidence type="ECO:0000256" key="2">
    <source>
        <dbReference type="SAM" id="MobiDB-lite"/>
    </source>
</evidence>
<evidence type="ECO:0000313" key="5">
    <source>
        <dbReference type="Proteomes" id="UP000800040"/>
    </source>
</evidence>
<dbReference type="PROSITE" id="PS00463">
    <property type="entry name" value="ZN2_CY6_FUNGAL_1"/>
    <property type="match status" value="1"/>
</dbReference>
<feature type="compositionally biased region" description="Low complexity" evidence="2">
    <location>
        <begin position="83"/>
        <end position="93"/>
    </location>
</feature>
<dbReference type="Pfam" id="PF00172">
    <property type="entry name" value="Zn_clus"/>
    <property type="match status" value="1"/>
</dbReference>
<dbReference type="InterPro" id="IPR036864">
    <property type="entry name" value="Zn2-C6_fun-type_DNA-bd_sf"/>
</dbReference>
<dbReference type="InterPro" id="IPR001138">
    <property type="entry name" value="Zn2Cys6_DnaBD"/>
</dbReference>
<keyword evidence="1" id="KW-0539">Nucleus</keyword>
<accession>A0A6A5K138</accession>
<proteinExistence type="predicted"/>
<keyword evidence="5" id="KW-1185">Reference proteome</keyword>
<evidence type="ECO:0000259" key="3">
    <source>
        <dbReference type="PROSITE" id="PS50048"/>
    </source>
</evidence>
<name>A0A6A5K138_9PLEO</name>
<evidence type="ECO:0000256" key="1">
    <source>
        <dbReference type="ARBA" id="ARBA00023242"/>
    </source>
</evidence>
<dbReference type="AlphaFoldDB" id="A0A6A5K138"/>
<dbReference type="EMBL" id="ML975625">
    <property type="protein sequence ID" value="KAF1828197.1"/>
    <property type="molecule type" value="Genomic_DNA"/>
</dbReference>
<feature type="domain" description="Zn(2)-C6 fungal-type" evidence="3">
    <location>
        <begin position="22"/>
        <end position="55"/>
    </location>
</feature>
<protein>
    <recommendedName>
        <fullName evidence="3">Zn(2)-C6 fungal-type domain-containing protein</fullName>
    </recommendedName>
</protein>
<dbReference type="GO" id="GO:0000981">
    <property type="term" value="F:DNA-binding transcription factor activity, RNA polymerase II-specific"/>
    <property type="evidence" value="ECO:0007669"/>
    <property type="project" value="InterPro"/>
</dbReference>
<dbReference type="SUPFAM" id="SSF57701">
    <property type="entry name" value="Zn2/Cys6 DNA-binding domain"/>
    <property type="match status" value="1"/>
</dbReference>
<sequence length="508" mass="55025">MEESWLARGPAMDAFPTSKRAACDRCRGQKLRCPARADPSLPCDRCVRTRKTCVTGYAKPLGRAQRILANASSMASQETQAPGSYSHSSGSGISSSGSPNDCWSWKNVTVPNGDASSTSFAGVKRLPHGMDPSLWPLDSVDLDFLTTQDMTDFVGNENFSELWSPNSGPTFDHHISTQAGPHHDNTAQLLENSPHGEFTPPQPARMVENASSPNGSSLAYEDSGLLKDALSATDCDRRLSELSVDLSRHVGRIKLHDYDHNFDNSGAFPENCDHEVPDAIARTLESNSMFISLIQSYARGTCSAADRMEDVTSTGGNILGSPHDFLCSLNILSTYIRLISLSDNLFQQIFASIKDDSERHTRLEPNGAHARSTIPQILPGLQLAGFTVTQSSFQAQILVQAVLHQFETMAQQLGLPAELRVSDTLSLKSARHPVGASNFKLVDVLQKSQCGFVVAVGGEQNGKKGDSLSERSEVVASLRRSIAEVPALLGTLERNSGRILNEQISLSK</sequence>
<organism evidence="4 5">
    <name type="scientific">Decorospora gaudefroyi</name>
    <dbReference type="NCBI Taxonomy" id="184978"/>
    <lineage>
        <taxon>Eukaryota</taxon>
        <taxon>Fungi</taxon>
        <taxon>Dikarya</taxon>
        <taxon>Ascomycota</taxon>
        <taxon>Pezizomycotina</taxon>
        <taxon>Dothideomycetes</taxon>
        <taxon>Pleosporomycetidae</taxon>
        <taxon>Pleosporales</taxon>
        <taxon>Pleosporineae</taxon>
        <taxon>Pleosporaceae</taxon>
        <taxon>Decorospora</taxon>
    </lineage>
</organism>
<dbReference type="PROSITE" id="PS50048">
    <property type="entry name" value="ZN2_CY6_FUNGAL_2"/>
    <property type="match status" value="1"/>
</dbReference>
<evidence type="ECO:0000313" key="4">
    <source>
        <dbReference type="EMBL" id="KAF1828197.1"/>
    </source>
</evidence>
<reference evidence="4" key="1">
    <citation type="submission" date="2020-01" db="EMBL/GenBank/DDBJ databases">
        <authorList>
            <consortium name="DOE Joint Genome Institute"/>
            <person name="Haridas S."/>
            <person name="Albert R."/>
            <person name="Binder M."/>
            <person name="Bloem J."/>
            <person name="Labutti K."/>
            <person name="Salamov A."/>
            <person name="Andreopoulos B."/>
            <person name="Baker S.E."/>
            <person name="Barry K."/>
            <person name="Bills G."/>
            <person name="Bluhm B.H."/>
            <person name="Cannon C."/>
            <person name="Castanera R."/>
            <person name="Culley D.E."/>
            <person name="Daum C."/>
            <person name="Ezra D."/>
            <person name="Gonzalez J.B."/>
            <person name="Henrissat B."/>
            <person name="Kuo A."/>
            <person name="Liang C."/>
            <person name="Lipzen A."/>
            <person name="Lutzoni F."/>
            <person name="Magnuson J."/>
            <person name="Mondo S."/>
            <person name="Nolan M."/>
            <person name="Ohm R."/>
            <person name="Pangilinan J."/>
            <person name="Park H.-J."/>
            <person name="Ramirez L."/>
            <person name="Alfaro M."/>
            <person name="Sun H."/>
            <person name="Tritt A."/>
            <person name="Yoshinaga Y."/>
            <person name="Zwiers L.-H."/>
            <person name="Turgeon B.G."/>
            <person name="Goodwin S.B."/>
            <person name="Spatafora J.W."/>
            <person name="Crous P.W."/>
            <person name="Grigoriev I.V."/>
        </authorList>
    </citation>
    <scope>NUCLEOTIDE SEQUENCE</scope>
    <source>
        <strain evidence="4">P77</strain>
    </source>
</reference>
<dbReference type="OrthoDB" id="3682316at2759"/>